<dbReference type="AlphaFoldDB" id="A0A699UC16"/>
<feature type="non-terminal residue" evidence="1">
    <location>
        <position position="1"/>
    </location>
</feature>
<comment type="caution">
    <text evidence="1">The sequence shown here is derived from an EMBL/GenBank/DDBJ whole genome shotgun (WGS) entry which is preliminary data.</text>
</comment>
<evidence type="ECO:0000313" key="1">
    <source>
        <dbReference type="EMBL" id="GFD20030.1"/>
    </source>
</evidence>
<proteinExistence type="predicted"/>
<organism evidence="1">
    <name type="scientific">Tanacetum cinerariifolium</name>
    <name type="common">Dalmatian daisy</name>
    <name type="synonym">Chrysanthemum cinerariifolium</name>
    <dbReference type="NCBI Taxonomy" id="118510"/>
    <lineage>
        <taxon>Eukaryota</taxon>
        <taxon>Viridiplantae</taxon>
        <taxon>Streptophyta</taxon>
        <taxon>Embryophyta</taxon>
        <taxon>Tracheophyta</taxon>
        <taxon>Spermatophyta</taxon>
        <taxon>Magnoliopsida</taxon>
        <taxon>eudicotyledons</taxon>
        <taxon>Gunneridae</taxon>
        <taxon>Pentapetalae</taxon>
        <taxon>asterids</taxon>
        <taxon>campanulids</taxon>
        <taxon>Asterales</taxon>
        <taxon>Asteraceae</taxon>
        <taxon>Asteroideae</taxon>
        <taxon>Anthemideae</taxon>
        <taxon>Anthemidinae</taxon>
        <taxon>Tanacetum</taxon>
    </lineage>
</organism>
<gene>
    <name evidence="1" type="ORF">Tci_891999</name>
</gene>
<name>A0A699UC16_TANCI</name>
<accession>A0A699UC16</accession>
<dbReference type="EMBL" id="BKCJ011319086">
    <property type="protein sequence ID" value="GFD20030.1"/>
    <property type="molecule type" value="Genomic_DNA"/>
</dbReference>
<reference evidence="1" key="1">
    <citation type="journal article" date="2019" name="Sci. Rep.">
        <title>Draft genome of Tanacetum cinerariifolium, the natural source of mosquito coil.</title>
        <authorList>
            <person name="Yamashiro T."/>
            <person name="Shiraishi A."/>
            <person name="Satake H."/>
            <person name="Nakayama K."/>
        </authorList>
    </citation>
    <scope>NUCLEOTIDE SEQUENCE</scope>
</reference>
<protein>
    <submittedName>
        <fullName evidence="1">Uncharacterized protein</fullName>
    </submittedName>
</protein>
<sequence>VEAGPNEAEYFDLFIDLDDMLGQYSNDNRAKAESDKKSILGEVVKEADIEIESDDDLEHEEENFKVNDDSDGFLDKKSMTEDVVVDI</sequence>